<organism evidence="2 3">
    <name type="scientific">Mesonia ostreae</name>
    <dbReference type="NCBI Taxonomy" id="861110"/>
    <lineage>
        <taxon>Bacteria</taxon>
        <taxon>Pseudomonadati</taxon>
        <taxon>Bacteroidota</taxon>
        <taxon>Flavobacteriia</taxon>
        <taxon>Flavobacteriales</taxon>
        <taxon>Flavobacteriaceae</taxon>
        <taxon>Mesonia</taxon>
    </lineage>
</organism>
<comment type="caution">
    <text evidence="2">The sequence shown here is derived from an EMBL/GenBank/DDBJ whole genome shotgun (WGS) entry which is preliminary data.</text>
</comment>
<keyword evidence="3" id="KW-1185">Reference proteome</keyword>
<evidence type="ECO:0000256" key="1">
    <source>
        <dbReference type="SAM" id="Coils"/>
    </source>
</evidence>
<feature type="coiled-coil region" evidence="1">
    <location>
        <begin position="19"/>
        <end position="46"/>
    </location>
</feature>
<name>A0ABU2KMI8_9FLAO</name>
<evidence type="ECO:0008006" key="4">
    <source>
        <dbReference type="Google" id="ProtNLM"/>
    </source>
</evidence>
<dbReference type="Proteomes" id="UP001182991">
    <property type="component" value="Unassembled WGS sequence"/>
</dbReference>
<dbReference type="EMBL" id="JAVRBG010000034">
    <property type="protein sequence ID" value="MDT0295938.1"/>
    <property type="molecule type" value="Genomic_DNA"/>
</dbReference>
<evidence type="ECO:0000313" key="3">
    <source>
        <dbReference type="Proteomes" id="UP001182991"/>
    </source>
</evidence>
<reference evidence="3" key="1">
    <citation type="submission" date="2023-07" db="EMBL/GenBank/DDBJ databases">
        <title>Isolating and identifying novel microbial strains from the Mariana Trench.</title>
        <authorList>
            <person name="Fu H."/>
        </authorList>
    </citation>
    <scope>NUCLEOTIDE SEQUENCE [LARGE SCALE GENOMIC DNA]</scope>
    <source>
        <strain evidence="3">T-y2</strain>
    </source>
</reference>
<dbReference type="RefSeq" id="WP_311402855.1">
    <property type="nucleotide sequence ID" value="NZ_JAVRBG010000034.1"/>
</dbReference>
<keyword evidence="1" id="KW-0175">Coiled coil</keyword>
<protein>
    <recommendedName>
        <fullName evidence="4">Lipoprotein</fullName>
    </recommendedName>
</protein>
<evidence type="ECO:0000313" key="2">
    <source>
        <dbReference type="EMBL" id="MDT0295938.1"/>
    </source>
</evidence>
<accession>A0ABU2KMI8</accession>
<gene>
    <name evidence="2" type="ORF">RLT85_14995</name>
</gene>
<proteinExistence type="predicted"/>
<sequence length="160" mass="18730">MNKLYILLILILITSCGNQTKFEKQIEKLQSKNDSLHSELKKYENKFVFDNVTIRQYPIKNSTVKKGTKYYGELVFVAVVKEDFLLFGTEKYKSKQEYNIKNPITLKTEKGDWGGYKFEVDIVNDTTKLLFKPLMKNKLSLKHKNALYNEILFSDELIAN</sequence>
<dbReference type="PROSITE" id="PS51257">
    <property type="entry name" value="PROKAR_LIPOPROTEIN"/>
    <property type="match status" value="1"/>
</dbReference>